<dbReference type="Gene3D" id="2.50.20.10">
    <property type="entry name" value="Lipoprotein localisation LolA/LolB/LppX"/>
    <property type="match status" value="1"/>
</dbReference>
<proteinExistence type="predicted"/>
<evidence type="ECO:0000313" key="3">
    <source>
        <dbReference type="EMBL" id="MDN4615439.1"/>
    </source>
</evidence>
<keyword evidence="4" id="KW-1185">Reference proteome</keyword>
<evidence type="ECO:0000256" key="2">
    <source>
        <dbReference type="SAM" id="SignalP"/>
    </source>
</evidence>
<feature type="region of interest" description="Disordered" evidence="1">
    <location>
        <begin position="58"/>
        <end position="80"/>
    </location>
</feature>
<dbReference type="EMBL" id="JAROCF010000001">
    <property type="protein sequence ID" value="MDN4615439.1"/>
    <property type="molecule type" value="Genomic_DNA"/>
</dbReference>
<evidence type="ECO:0000313" key="4">
    <source>
        <dbReference type="Proteomes" id="UP001174208"/>
    </source>
</evidence>
<gene>
    <name evidence="3" type="ORF">P5G50_13375</name>
</gene>
<comment type="caution">
    <text evidence="3">The sequence shown here is derived from an EMBL/GenBank/DDBJ whole genome shotgun (WGS) entry which is preliminary data.</text>
</comment>
<name>A0ABT8KDA1_9MICO</name>
<feature type="chain" id="PRO_5046430942" evidence="2">
    <location>
        <begin position="32"/>
        <end position="352"/>
    </location>
</feature>
<keyword evidence="2" id="KW-0732">Signal</keyword>
<evidence type="ECO:0000256" key="1">
    <source>
        <dbReference type="SAM" id="MobiDB-lite"/>
    </source>
</evidence>
<reference evidence="3" key="1">
    <citation type="submission" date="2023-06" db="EMBL/GenBank/DDBJ databases">
        <title>MT1 and MT2 Draft Genomes of Novel Species.</title>
        <authorList>
            <person name="Venkateswaran K."/>
        </authorList>
    </citation>
    <scope>NUCLEOTIDE SEQUENCE</scope>
    <source>
        <strain evidence="3">F6_8S_P_1B</strain>
    </source>
</reference>
<dbReference type="PANTHER" id="PTHR37507:SF2">
    <property type="entry name" value="SPORULATION PROTEIN YDCC"/>
    <property type="match status" value="1"/>
</dbReference>
<dbReference type="PANTHER" id="PTHR37507">
    <property type="entry name" value="SPORULATION PROTEIN YDCC"/>
    <property type="match status" value="1"/>
</dbReference>
<dbReference type="InterPro" id="IPR052944">
    <property type="entry name" value="Sporulation_related"/>
</dbReference>
<organism evidence="3 4">
    <name type="scientific">Leifsonia williamsii</name>
    <dbReference type="NCBI Taxonomy" id="3035919"/>
    <lineage>
        <taxon>Bacteria</taxon>
        <taxon>Bacillati</taxon>
        <taxon>Actinomycetota</taxon>
        <taxon>Actinomycetes</taxon>
        <taxon>Micrococcales</taxon>
        <taxon>Microbacteriaceae</taxon>
        <taxon>Leifsonia</taxon>
    </lineage>
</organism>
<accession>A0ABT8KDA1</accession>
<dbReference type="Proteomes" id="UP001174208">
    <property type="component" value="Unassembled WGS sequence"/>
</dbReference>
<protein>
    <submittedName>
        <fullName evidence="3">DUF2092 domain-containing protein</fullName>
    </submittedName>
</protein>
<dbReference type="SUPFAM" id="SSF89392">
    <property type="entry name" value="Prokaryotic lipoproteins and lipoprotein localization factors"/>
    <property type="match status" value="1"/>
</dbReference>
<sequence>MKHRWVRWLPAVAVPAAIAAGAIVAPLAAGAADLPARSPQDVLELVAASDARAFSGTLEQSSELGLPELPTTGRTGGADDSADSVLELVTADHTAKVWADGPAHLRVQILDRLAERDAIRDGSDLWLYESTGKKVVHATVPERGEQAPTPDATATTPSALAQRFLAAVDPSTEVTLGSPTSVAGRDAYDLVLTPRTDATLVGRVSIAVDGQTGIPLRVQVTARGASAPAFEAGFRSFSDKRPAADVFSFTPPAGASVTEKSLHGRPADGAVPHPEPTVTGTGWATVVQLPAGSFPTEATSDPLFAQLTQPVDGGRALSTSLMSAFVTDDGRVFAGAVPVSALQSAAQQSATK</sequence>
<dbReference type="RefSeq" id="WP_301208364.1">
    <property type="nucleotide sequence ID" value="NZ_JAROCF010000001.1"/>
</dbReference>
<dbReference type="InterPro" id="IPR029046">
    <property type="entry name" value="LolA/LolB/LppX"/>
</dbReference>
<feature type="signal peptide" evidence="2">
    <location>
        <begin position="1"/>
        <end position="31"/>
    </location>
</feature>